<dbReference type="GO" id="GO:0005829">
    <property type="term" value="C:cytosol"/>
    <property type="evidence" value="ECO:0007669"/>
    <property type="project" value="TreeGrafter"/>
</dbReference>
<dbReference type="PANTHER" id="PTHR43814:SF1">
    <property type="entry name" value="ARGININOSUCCINATE LYASE"/>
    <property type="match status" value="1"/>
</dbReference>
<name>A0AAD8KP22_TARER</name>
<evidence type="ECO:0000313" key="2">
    <source>
        <dbReference type="Proteomes" id="UP001229421"/>
    </source>
</evidence>
<dbReference type="GO" id="GO:0004056">
    <property type="term" value="F:argininosuccinate lyase activity"/>
    <property type="evidence" value="ECO:0007669"/>
    <property type="project" value="InterPro"/>
</dbReference>
<gene>
    <name evidence="1" type="ORF">QVD17_20391</name>
</gene>
<proteinExistence type="predicted"/>
<sequence>MLEMSTDFAQNITYNHDRIQKSLPAGHLDATTLSDYLVHKASRLFSYDPRDKRRVGIALRTSHDIVGRAVALSFF</sequence>
<dbReference type="PANTHER" id="PTHR43814">
    <property type="entry name" value="ARGININOSUCCINATE LYASE"/>
    <property type="match status" value="1"/>
</dbReference>
<dbReference type="GO" id="GO:0042450">
    <property type="term" value="P:L-arginine biosynthetic process via ornithine"/>
    <property type="evidence" value="ECO:0007669"/>
    <property type="project" value="InterPro"/>
</dbReference>
<dbReference type="EMBL" id="JAUHHV010000005">
    <property type="protein sequence ID" value="KAK1425048.1"/>
    <property type="molecule type" value="Genomic_DNA"/>
</dbReference>
<organism evidence="1 2">
    <name type="scientific">Tagetes erecta</name>
    <name type="common">African marigold</name>
    <dbReference type="NCBI Taxonomy" id="13708"/>
    <lineage>
        <taxon>Eukaryota</taxon>
        <taxon>Viridiplantae</taxon>
        <taxon>Streptophyta</taxon>
        <taxon>Embryophyta</taxon>
        <taxon>Tracheophyta</taxon>
        <taxon>Spermatophyta</taxon>
        <taxon>Magnoliopsida</taxon>
        <taxon>eudicotyledons</taxon>
        <taxon>Gunneridae</taxon>
        <taxon>Pentapetalae</taxon>
        <taxon>asterids</taxon>
        <taxon>campanulids</taxon>
        <taxon>Asterales</taxon>
        <taxon>Asteraceae</taxon>
        <taxon>Asteroideae</taxon>
        <taxon>Heliantheae alliance</taxon>
        <taxon>Tageteae</taxon>
        <taxon>Tagetes</taxon>
    </lineage>
</organism>
<dbReference type="InterPro" id="IPR009049">
    <property type="entry name" value="Argininosuccinate_lyase"/>
</dbReference>
<dbReference type="Proteomes" id="UP001229421">
    <property type="component" value="Unassembled WGS sequence"/>
</dbReference>
<reference evidence="1" key="1">
    <citation type="journal article" date="2023" name="bioRxiv">
        <title>Improved chromosome-level genome assembly for marigold (Tagetes erecta).</title>
        <authorList>
            <person name="Jiang F."/>
            <person name="Yuan L."/>
            <person name="Wang S."/>
            <person name="Wang H."/>
            <person name="Xu D."/>
            <person name="Wang A."/>
            <person name="Fan W."/>
        </authorList>
    </citation>
    <scope>NUCLEOTIDE SEQUENCE</scope>
    <source>
        <strain evidence="1">WSJ</strain>
        <tissue evidence="1">Leaf</tissue>
    </source>
</reference>
<accession>A0AAD8KP22</accession>
<comment type="caution">
    <text evidence="1">The sequence shown here is derived from an EMBL/GenBank/DDBJ whole genome shotgun (WGS) entry which is preliminary data.</text>
</comment>
<dbReference type="AlphaFoldDB" id="A0AAD8KP22"/>
<evidence type="ECO:0000313" key="1">
    <source>
        <dbReference type="EMBL" id="KAK1425048.1"/>
    </source>
</evidence>
<protein>
    <submittedName>
        <fullName evidence="1">Uncharacterized protein</fullName>
    </submittedName>
</protein>
<keyword evidence="2" id="KW-1185">Reference proteome</keyword>